<protein>
    <submittedName>
        <fullName evidence="2">DUF4197 family protein</fullName>
    </submittedName>
</protein>
<accession>A0ABX1MTP4</accession>
<dbReference type="EMBL" id="WTVR01000027">
    <property type="protein sequence ID" value="NMF89700.1"/>
    <property type="molecule type" value="Genomic_DNA"/>
</dbReference>
<sequence>MRSILRAFVLLVICAPAWAAGLGGITDSEASGGLREALTQGAGRAVDLLGKKDGFLANKKVRIPLPDGLAQVEPVMRMAGRGKDFDNLVTTMNRAAEAAVPEAKVLLVDAVKQMSVEDARNILTGGDDSATRYFKSKTQARLAEKFLPIVKESTDRLALAGQYNKLAGQAASFGLVKDEDAQIEGYVTRKALDGLYVMIAEEEKAIRRNPMQAAGSLAQKVFGLLGQ</sequence>
<name>A0ABX1MTP4_9RHOO</name>
<keyword evidence="1" id="KW-0732">Signal</keyword>
<proteinExistence type="predicted"/>
<evidence type="ECO:0000313" key="3">
    <source>
        <dbReference type="Proteomes" id="UP000652074"/>
    </source>
</evidence>
<evidence type="ECO:0000256" key="1">
    <source>
        <dbReference type="SAM" id="SignalP"/>
    </source>
</evidence>
<feature type="signal peptide" evidence="1">
    <location>
        <begin position="1"/>
        <end position="19"/>
    </location>
</feature>
<evidence type="ECO:0000313" key="2">
    <source>
        <dbReference type="EMBL" id="NMF89700.1"/>
    </source>
</evidence>
<gene>
    <name evidence="2" type="ORF">GPA26_14600</name>
</gene>
<dbReference type="Proteomes" id="UP000652074">
    <property type="component" value="Unassembled WGS sequence"/>
</dbReference>
<comment type="caution">
    <text evidence="2">The sequence shown here is derived from an EMBL/GenBank/DDBJ whole genome shotgun (WGS) entry which is preliminary data.</text>
</comment>
<keyword evidence="3" id="KW-1185">Reference proteome</keyword>
<dbReference type="Pfam" id="PF13852">
    <property type="entry name" value="DUF4197"/>
    <property type="match status" value="1"/>
</dbReference>
<dbReference type="InterPro" id="IPR025245">
    <property type="entry name" value="DUF4197"/>
</dbReference>
<feature type="chain" id="PRO_5046403734" evidence="1">
    <location>
        <begin position="20"/>
        <end position="227"/>
    </location>
</feature>
<organism evidence="2 3">
    <name type="scientific">Aromatoleum petrolei</name>
    <dbReference type="NCBI Taxonomy" id="76116"/>
    <lineage>
        <taxon>Bacteria</taxon>
        <taxon>Pseudomonadati</taxon>
        <taxon>Pseudomonadota</taxon>
        <taxon>Betaproteobacteria</taxon>
        <taxon>Rhodocyclales</taxon>
        <taxon>Rhodocyclaceae</taxon>
        <taxon>Aromatoleum</taxon>
    </lineage>
</organism>
<dbReference type="RefSeq" id="WP_169207063.1">
    <property type="nucleotide sequence ID" value="NZ_CP059560.1"/>
</dbReference>
<reference evidence="2 3" key="1">
    <citation type="submission" date="2019-12" db="EMBL/GenBank/DDBJ databases">
        <title>Comparative genomics gives insights into the taxonomy of the Azoarcus-Aromatoleum group and reveals separate origins of nif in the plant-associated Azoarcus and non-plant-associated Aromatoleum sub-groups.</title>
        <authorList>
            <person name="Lafos M."/>
            <person name="Maluk M."/>
            <person name="Batista M."/>
            <person name="Junghare M."/>
            <person name="Carmona M."/>
            <person name="Faoro H."/>
            <person name="Cruz L.M."/>
            <person name="Battistoni F."/>
            <person name="De Souza E."/>
            <person name="Pedrosa F."/>
            <person name="Chen W.-M."/>
            <person name="Poole P.S."/>
            <person name="Dixon R.A."/>
            <person name="James E.K."/>
        </authorList>
    </citation>
    <scope>NUCLEOTIDE SEQUENCE [LARGE SCALE GENOMIC DNA]</scope>
    <source>
        <strain evidence="2 3">ToN1</strain>
    </source>
</reference>